<dbReference type="AlphaFoldDB" id="A0ABC8LPN9"/>
<comment type="caution">
    <text evidence="2">The sequence shown here is derived from an EMBL/GenBank/DDBJ whole genome shotgun (WGS) entry which is preliminary data.</text>
</comment>
<proteinExistence type="predicted"/>
<dbReference type="Proteomes" id="UP001642260">
    <property type="component" value="Unassembled WGS sequence"/>
</dbReference>
<gene>
    <name evidence="2" type="ORF">ERUC_LOCUS38144</name>
</gene>
<protein>
    <submittedName>
        <fullName evidence="2">Uncharacterized protein</fullName>
    </submittedName>
</protein>
<reference evidence="2 3" key="1">
    <citation type="submission" date="2022-03" db="EMBL/GenBank/DDBJ databases">
        <authorList>
            <person name="Macdonald S."/>
            <person name="Ahmed S."/>
            <person name="Newling K."/>
        </authorList>
    </citation>
    <scope>NUCLEOTIDE SEQUENCE [LARGE SCALE GENOMIC DNA]</scope>
</reference>
<accession>A0ABC8LPN9</accession>
<name>A0ABC8LPN9_ERUVS</name>
<evidence type="ECO:0000313" key="2">
    <source>
        <dbReference type="EMBL" id="CAH8385661.1"/>
    </source>
</evidence>
<feature type="region of interest" description="Disordered" evidence="1">
    <location>
        <begin position="112"/>
        <end position="140"/>
    </location>
</feature>
<keyword evidence="3" id="KW-1185">Reference proteome</keyword>
<evidence type="ECO:0000256" key="1">
    <source>
        <dbReference type="SAM" id="MobiDB-lite"/>
    </source>
</evidence>
<organism evidence="2 3">
    <name type="scientific">Eruca vesicaria subsp. sativa</name>
    <name type="common">Garden rocket</name>
    <name type="synonym">Eruca sativa</name>
    <dbReference type="NCBI Taxonomy" id="29727"/>
    <lineage>
        <taxon>Eukaryota</taxon>
        <taxon>Viridiplantae</taxon>
        <taxon>Streptophyta</taxon>
        <taxon>Embryophyta</taxon>
        <taxon>Tracheophyta</taxon>
        <taxon>Spermatophyta</taxon>
        <taxon>Magnoliopsida</taxon>
        <taxon>eudicotyledons</taxon>
        <taxon>Gunneridae</taxon>
        <taxon>Pentapetalae</taxon>
        <taxon>rosids</taxon>
        <taxon>malvids</taxon>
        <taxon>Brassicales</taxon>
        <taxon>Brassicaceae</taxon>
        <taxon>Brassiceae</taxon>
        <taxon>Eruca</taxon>
    </lineage>
</organism>
<sequence>MFLFFLIKGVHGISNVFNATQLIFNPPGPQFDEFRSKLPKNDIVLTRDDGKSGSTLSWQDEFKLVLLVTDDSTEEARFLIFDDIASPFLRRTADELAEEVAEDASISYADDASKYPTLKNGNNKRQGDVIDDDVVNKQRH</sequence>
<evidence type="ECO:0000313" key="3">
    <source>
        <dbReference type="Proteomes" id="UP001642260"/>
    </source>
</evidence>
<dbReference type="EMBL" id="CAKOAT010670709">
    <property type="protein sequence ID" value="CAH8385661.1"/>
    <property type="molecule type" value="Genomic_DNA"/>
</dbReference>